<reference evidence="1" key="1">
    <citation type="journal article" date="2020" name="G3 (Bethesda)">
        <title>High-Quality Assemblies for Three Invasive Social Wasps from the &lt;i&gt;Vespula&lt;/i&gt; Genus.</title>
        <authorList>
            <person name="Harrop T.W.R."/>
            <person name="Guhlin J."/>
            <person name="McLaughlin G.M."/>
            <person name="Permina E."/>
            <person name="Stockwell P."/>
            <person name="Gilligan J."/>
            <person name="Le Lec M.F."/>
            <person name="Gruber M.A.M."/>
            <person name="Quinn O."/>
            <person name="Lovegrove M."/>
            <person name="Duncan E.J."/>
            <person name="Remnant E.J."/>
            <person name="Van Eeckhoven J."/>
            <person name="Graham B."/>
            <person name="Knapp R.A."/>
            <person name="Langford K.W."/>
            <person name="Kronenberg Z."/>
            <person name="Press M.O."/>
            <person name="Eacker S.M."/>
            <person name="Wilson-Rankin E.E."/>
            <person name="Purcell J."/>
            <person name="Lester P.J."/>
            <person name="Dearden P.K."/>
        </authorList>
    </citation>
    <scope>NUCLEOTIDE SEQUENCE</scope>
    <source>
        <strain evidence="1">Linc-1</strain>
    </source>
</reference>
<name>A0A834KPH7_VESGE</name>
<dbReference type="Proteomes" id="UP000617340">
    <property type="component" value="Unassembled WGS sequence"/>
</dbReference>
<accession>A0A834KPH7</accession>
<evidence type="ECO:0000313" key="2">
    <source>
        <dbReference type="Proteomes" id="UP000617340"/>
    </source>
</evidence>
<comment type="caution">
    <text evidence="1">The sequence shown here is derived from an EMBL/GenBank/DDBJ whole genome shotgun (WGS) entry which is preliminary data.</text>
</comment>
<sequence length="612" mass="69363">MGQIWTKKICAYREQRALSNGPGLVPLGAMVSEKKIVKEKFIFPLFYINRYISAPIGQIWTEKIWAYRAQGELSNGSRPVPLGAIARSGREKYGRIGREETLPTAPGPLLSGRKKYGRRMSTKKIWACSAQRALFSGPGPVPLGAIVSEKKIVKKKFFFPMGYINRYISAPIGQIWTEKIWTYRAQRDLSKGFRTVTLSAIVSEKKIVKVKFFFPLFYINRYISAPIGHIWTKKIWAYRVQRDLSNGTTAVPQGAIVSEKKIVKEKFFYPLFYINRYISGPISQIWTKKIRAFREQRDLSNGPTAVPQGAIVSEKKIVKEKFFFPLFYINHYISPPVGHIWTKKIWAYRAQRVLSNGPGPVPLGQIWPKKIWAYRGQRGLSNGPGPVPLGAIVSDKKIVKVRSGRQKIQAQMEQGGLSNGAGPVPLGAIVSEKKIDKVKFFFPLFYINRYISAPMGQIWTKKIWAYREQRAVSNGPGRVPLSAMVSEKKIVKEKFISPFTHCSGPCAIGNASLRPKPPYFLCPDVTNRSRDIAVYIEQWKKNFPLTIFFSETIASRGTGPGPLERTLCALYAHIFRVHMWPIGAHLDERARSHWKGLFAPYTPIFLSSRSGQ</sequence>
<keyword evidence="2" id="KW-1185">Reference proteome</keyword>
<gene>
    <name evidence="1" type="ORF">HZH68_003922</name>
</gene>
<dbReference type="EMBL" id="JACSDZ010000003">
    <property type="protein sequence ID" value="KAF7409541.1"/>
    <property type="molecule type" value="Genomic_DNA"/>
</dbReference>
<organism evidence="1 2">
    <name type="scientific">Vespula germanica</name>
    <name type="common">German yellow jacket</name>
    <name type="synonym">Paravespula germanica</name>
    <dbReference type="NCBI Taxonomy" id="30212"/>
    <lineage>
        <taxon>Eukaryota</taxon>
        <taxon>Metazoa</taxon>
        <taxon>Ecdysozoa</taxon>
        <taxon>Arthropoda</taxon>
        <taxon>Hexapoda</taxon>
        <taxon>Insecta</taxon>
        <taxon>Pterygota</taxon>
        <taxon>Neoptera</taxon>
        <taxon>Endopterygota</taxon>
        <taxon>Hymenoptera</taxon>
        <taxon>Apocrita</taxon>
        <taxon>Aculeata</taxon>
        <taxon>Vespoidea</taxon>
        <taxon>Vespidae</taxon>
        <taxon>Vespinae</taxon>
        <taxon>Vespula</taxon>
    </lineage>
</organism>
<evidence type="ECO:0000313" key="1">
    <source>
        <dbReference type="EMBL" id="KAF7409541.1"/>
    </source>
</evidence>
<dbReference type="AlphaFoldDB" id="A0A834KPH7"/>
<protein>
    <submittedName>
        <fullName evidence="1">Uncharacterized protein</fullName>
    </submittedName>
</protein>
<proteinExistence type="predicted"/>